<dbReference type="Proteomes" id="UP001165297">
    <property type="component" value="Unassembled WGS sequence"/>
</dbReference>
<organism evidence="1 2">
    <name type="scientific">Hymenobacter nitidus</name>
    <dbReference type="NCBI Taxonomy" id="2880929"/>
    <lineage>
        <taxon>Bacteria</taxon>
        <taxon>Pseudomonadati</taxon>
        <taxon>Bacteroidota</taxon>
        <taxon>Cytophagia</taxon>
        <taxon>Cytophagales</taxon>
        <taxon>Hymenobacteraceae</taxon>
        <taxon>Hymenobacter</taxon>
    </lineage>
</organism>
<evidence type="ECO:0008006" key="3">
    <source>
        <dbReference type="Google" id="ProtNLM"/>
    </source>
</evidence>
<accession>A0ABS8AFH7</accession>
<keyword evidence="2" id="KW-1185">Reference proteome</keyword>
<dbReference type="EMBL" id="JAJADQ010000007">
    <property type="protein sequence ID" value="MCB2378712.1"/>
    <property type="molecule type" value="Genomic_DNA"/>
</dbReference>
<dbReference type="RefSeq" id="WP_226186737.1">
    <property type="nucleotide sequence ID" value="NZ_JAJADQ010000007.1"/>
</dbReference>
<comment type="caution">
    <text evidence="1">The sequence shown here is derived from an EMBL/GenBank/DDBJ whole genome shotgun (WGS) entry which is preliminary data.</text>
</comment>
<name>A0ABS8AFH7_9BACT</name>
<protein>
    <recommendedName>
        <fullName evidence="3">Lipoprotein</fullName>
    </recommendedName>
</protein>
<evidence type="ECO:0000313" key="2">
    <source>
        <dbReference type="Proteomes" id="UP001165297"/>
    </source>
</evidence>
<reference evidence="1" key="1">
    <citation type="submission" date="2021-10" db="EMBL/GenBank/DDBJ databases">
        <authorList>
            <person name="Dean J.D."/>
            <person name="Kim M.K."/>
            <person name="Newey C.N."/>
            <person name="Stoker T.S."/>
            <person name="Thompson D.W."/>
            <person name="Grose J.H."/>
        </authorList>
    </citation>
    <scope>NUCLEOTIDE SEQUENCE</scope>
    <source>
        <strain evidence="1">BT635</strain>
    </source>
</reference>
<proteinExistence type="predicted"/>
<sequence>MAGCLTAKVGPTQEDAALMIVQENSQPKVSSYNSAIQTRIIRQEKAGDTLFITYRKGALLSRAGAWAHNTVQLNEQTKYVRCANRLFSVVKTNPGFALEQLKNPVKAAEK</sequence>
<gene>
    <name evidence="1" type="ORF">LGH70_14010</name>
</gene>
<evidence type="ECO:0000313" key="1">
    <source>
        <dbReference type="EMBL" id="MCB2378712.1"/>
    </source>
</evidence>